<organism evidence="2 3">
    <name type="scientific">Crateriforma conspicua</name>
    <dbReference type="NCBI Taxonomy" id="2527996"/>
    <lineage>
        <taxon>Bacteria</taxon>
        <taxon>Pseudomonadati</taxon>
        <taxon>Planctomycetota</taxon>
        <taxon>Planctomycetia</taxon>
        <taxon>Planctomycetales</taxon>
        <taxon>Planctomycetaceae</taxon>
        <taxon>Crateriforma</taxon>
    </lineage>
</organism>
<feature type="region of interest" description="Disordered" evidence="1">
    <location>
        <begin position="38"/>
        <end position="89"/>
    </location>
</feature>
<dbReference type="AlphaFoldDB" id="A0A5C6FW06"/>
<proteinExistence type="predicted"/>
<reference evidence="2 3" key="1">
    <citation type="submission" date="2019-02" db="EMBL/GenBank/DDBJ databases">
        <title>Deep-cultivation of Planctomycetes and their phenomic and genomic characterization uncovers novel biology.</title>
        <authorList>
            <person name="Wiegand S."/>
            <person name="Jogler M."/>
            <person name="Boedeker C."/>
            <person name="Pinto D."/>
            <person name="Vollmers J."/>
            <person name="Rivas-Marin E."/>
            <person name="Kohn T."/>
            <person name="Peeters S.H."/>
            <person name="Heuer A."/>
            <person name="Rast P."/>
            <person name="Oberbeckmann S."/>
            <person name="Bunk B."/>
            <person name="Jeske O."/>
            <person name="Meyerdierks A."/>
            <person name="Storesund J.E."/>
            <person name="Kallscheuer N."/>
            <person name="Luecker S."/>
            <person name="Lage O.M."/>
            <person name="Pohl T."/>
            <person name="Merkel B.J."/>
            <person name="Hornburger P."/>
            <person name="Mueller R.-W."/>
            <person name="Bruemmer F."/>
            <person name="Labrenz M."/>
            <person name="Spormann A.M."/>
            <person name="Op Den Camp H."/>
            <person name="Overmann J."/>
            <person name="Amann R."/>
            <person name="Jetten M.S.M."/>
            <person name="Mascher T."/>
            <person name="Medema M.H."/>
            <person name="Devos D.P."/>
            <person name="Kaster A.-K."/>
            <person name="Ovreas L."/>
            <person name="Rohde M."/>
            <person name="Galperin M.Y."/>
            <person name="Jogler C."/>
        </authorList>
    </citation>
    <scope>NUCLEOTIDE SEQUENCE [LARGE SCALE GENOMIC DNA]</scope>
    <source>
        <strain evidence="2 3">V7</strain>
    </source>
</reference>
<dbReference type="RefSeq" id="WP_146413734.1">
    <property type="nucleotide sequence ID" value="NZ_SJPZ01000001.1"/>
</dbReference>
<protein>
    <submittedName>
        <fullName evidence="2">Uncharacterized protein</fullName>
    </submittedName>
</protein>
<accession>A0A5C6FW06</accession>
<name>A0A5C6FW06_9PLAN</name>
<dbReference type="EMBL" id="SJPZ01000001">
    <property type="protein sequence ID" value="TWU67302.1"/>
    <property type="molecule type" value="Genomic_DNA"/>
</dbReference>
<sequence length="89" mass="9939">MLKLTILRTWRGFSVGDTIQRPGGVADILIRRGIAELADADDAPPKKQAAKKPTAKKRTAKKRTAKATPKPTKAATKRRRPKPQRRTKR</sequence>
<dbReference type="Proteomes" id="UP000316476">
    <property type="component" value="Unassembled WGS sequence"/>
</dbReference>
<comment type="caution">
    <text evidence="2">The sequence shown here is derived from an EMBL/GenBank/DDBJ whole genome shotgun (WGS) entry which is preliminary data.</text>
</comment>
<evidence type="ECO:0000256" key="1">
    <source>
        <dbReference type="SAM" id="MobiDB-lite"/>
    </source>
</evidence>
<evidence type="ECO:0000313" key="2">
    <source>
        <dbReference type="EMBL" id="TWU67302.1"/>
    </source>
</evidence>
<gene>
    <name evidence="2" type="ORF">V7x_28760</name>
</gene>
<feature type="compositionally biased region" description="Basic residues" evidence="1">
    <location>
        <begin position="48"/>
        <end position="65"/>
    </location>
</feature>
<feature type="compositionally biased region" description="Basic residues" evidence="1">
    <location>
        <begin position="75"/>
        <end position="89"/>
    </location>
</feature>
<evidence type="ECO:0000313" key="3">
    <source>
        <dbReference type="Proteomes" id="UP000316476"/>
    </source>
</evidence>